<dbReference type="Pfam" id="PF09783">
    <property type="entry name" value="Vac_ImportDeg"/>
    <property type="match status" value="1"/>
</dbReference>
<dbReference type="InterPro" id="IPR050062">
    <property type="entry name" value="Pro-tRNA_synthetase"/>
</dbReference>
<dbReference type="PANTHER" id="PTHR42753:SF2">
    <property type="entry name" value="PROLINE--TRNA LIGASE"/>
    <property type="match status" value="1"/>
</dbReference>
<dbReference type="PANTHER" id="PTHR42753">
    <property type="entry name" value="MITOCHONDRIAL RIBOSOME PROTEIN L39/PROLYL-TRNA LIGASE FAMILY MEMBER"/>
    <property type="match status" value="1"/>
</dbReference>
<dbReference type="GO" id="GO:0004827">
    <property type="term" value="F:proline-tRNA ligase activity"/>
    <property type="evidence" value="ECO:0007669"/>
    <property type="project" value="UniProtKB-EC"/>
</dbReference>
<dbReference type="AlphaFoldDB" id="D3BEV9"/>
<evidence type="ECO:0000256" key="4">
    <source>
        <dbReference type="ARBA" id="ARBA00022490"/>
    </source>
</evidence>
<accession>D3BEV9</accession>
<dbReference type="InterPro" id="IPR018618">
    <property type="entry name" value="GID4/10-like"/>
</dbReference>
<dbReference type="GO" id="GO:0006433">
    <property type="term" value="P:prolyl-tRNA aminoacylation"/>
    <property type="evidence" value="ECO:0007669"/>
    <property type="project" value="InterPro"/>
</dbReference>
<dbReference type="InterPro" id="IPR006195">
    <property type="entry name" value="aa-tRNA-synth_II"/>
</dbReference>
<evidence type="ECO:0000259" key="12">
    <source>
        <dbReference type="PROSITE" id="PS50862"/>
    </source>
</evidence>
<dbReference type="InterPro" id="IPR002316">
    <property type="entry name" value="Pro-tRNA-ligase_IIa"/>
</dbReference>
<dbReference type="Gene3D" id="3.30.930.10">
    <property type="entry name" value="Bira Bifunctional Protein, Domain 2"/>
    <property type="match status" value="2"/>
</dbReference>
<comment type="catalytic activity">
    <reaction evidence="11">
        <text>tRNA(Pro) + L-proline + ATP = L-prolyl-tRNA(Pro) + AMP + diphosphate</text>
        <dbReference type="Rhea" id="RHEA:14305"/>
        <dbReference type="Rhea" id="RHEA-COMP:9700"/>
        <dbReference type="Rhea" id="RHEA-COMP:9702"/>
        <dbReference type="ChEBI" id="CHEBI:30616"/>
        <dbReference type="ChEBI" id="CHEBI:33019"/>
        <dbReference type="ChEBI" id="CHEBI:60039"/>
        <dbReference type="ChEBI" id="CHEBI:78442"/>
        <dbReference type="ChEBI" id="CHEBI:78532"/>
        <dbReference type="ChEBI" id="CHEBI:456215"/>
        <dbReference type="EC" id="6.1.1.15"/>
    </reaction>
</comment>
<evidence type="ECO:0000256" key="1">
    <source>
        <dbReference type="ARBA" id="ARBA00004496"/>
    </source>
</evidence>
<evidence type="ECO:0000256" key="11">
    <source>
        <dbReference type="ARBA" id="ARBA00047671"/>
    </source>
</evidence>
<evidence type="ECO:0000256" key="7">
    <source>
        <dbReference type="ARBA" id="ARBA00022840"/>
    </source>
</evidence>
<evidence type="ECO:0000313" key="14">
    <source>
        <dbReference type="Proteomes" id="UP000001396"/>
    </source>
</evidence>
<dbReference type="SUPFAM" id="SSF52954">
    <property type="entry name" value="Class II aaRS ABD-related"/>
    <property type="match status" value="1"/>
</dbReference>
<dbReference type="Gene3D" id="3.40.50.800">
    <property type="entry name" value="Anticodon-binding domain"/>
    <property type="match status" value="1"/>
</dbReference>
<keyword evidence="4" id="KW-0963">Cytoplasm</keyword>
<evidence type="ECO:0000256" key="9">
    <source>
        <dbReference type="ARBA" id="ARBA00023146"/>
    </source>
</evidence>
<evidence type="ECO:0000256" key="3">
    <source>
        <dbReference type="ARBA" id="ARBA00012831"/>
    </source>
</evidence>
<comment type="subcellular location">
    <subcellularLocation>
        <location evidence="1">Cytoplasm</location>
    </subcellularLocation>
</comment>
<dbReference type="GO" id="GO:0005524">
    <property type="term" value="F:ATP binding"/>
    <property type="evidence" value="ECO:0007669"/>
    <property type="project" value="UniProtKB-KW"/>
</dbReference>
<comment type="subunit">
    <text evidence="2">Homodimer.</text>
</comment>
<proteinExistence type="predicted"/>
<gene>
    <name evidence="13" type="primary">mproS</name>
    <name evidence="13" type="ORF">PPL_07275</name>
</gene>
<dbReference type="InParanoid" id="D3BEV9"/>
<dbReference type="PRINTS" id="PR01046">
    <property type="entry name" value="TRNASYNTHPRO"/>
</dbReference>
<dbReference type="InterPro" id="IPR004500">
    <property type="entry name" value="Pro-tRNA-synth_IIa_bac-type"/>
</dbReference>
<dbReference type="SUPFAM" id="SSF55681">
    <property type="entry name" value="Class II aaRS and biotin synthetases"/>
    <property type="match status" value="1"/>
</dbReference>
<dbReference type="InterPro" id="IPR036621">
    <property type="entry name" value="Anticodon-bd_dom_sf"/>
</dbReference>
<dbReference type="Proteomes" id="UP000001396">
    <property type="component" value="Unassembled WGS sequence"/>
</dbReference>
<dbReference type="NCBIfam" id="TIGR00409">
    <property type="entry name" value="proS_fam_II"/>
    <property type="match status" value="1"/>
</dbReference>
<evidence type="ECO:0000256" key="5">
    <source>
        <dbReference type="ARBA" id="ARBA00022598"/>
    </source>
</evidence>
<protein>
    <recommendedName>
        <fullName evidence="3">proline--tRNA ligase</fullName>
        <ecNumber evidence="3">6.1.1.15</ecNumber>
    </recommendedName>
    <alternativeName>
        <fullName evidence="10">Prolyl-tRNA synthetase</fullName>
    </alternativeName>
</protein>
<sequence>MNNKSNSNNSSTVLSYFKVKITTKKEIILDSSSSRFTGSQKSEKTSYPVHVDIKSVDFKNSILSGYLTISGLTEKYPVLTTFFEAEIIGDKHSFLTRKWDANETVDMEHWKQFSPAFDPYINKFNKDDFKPDFTNSDYIFMRWKEYFLVPDHHVRSIEGASYEGFYYISYQRSTGTIKGYYYHHLSEWYQSLELKHEKSFRYYSPSTCCRLNYDKTNVHIPSFIISTAPKQTEEQPTSSLKNKMLSLYRSSIRLGNNILRYNNNVRIQQKSVNVVDSTEVVANCAMVSNGSVHVHSTIAQQQQQRSFCSNSNNKFNQNTLNQTIIHQQLQQHQTSYVHRVLRSKLFIPMQRDQPLDKDMLKSQLLMQKTGMIRRASLGMYMTLPLAHRALENLIKIIDQEMSNIGGQKLSMPKLLSKELWEKTGRWESSGDELIKVKDRKGEEYCLAPTHEEIFTSMLANERIATNNLPMKLYQIGDKYRDEIRPRFGLLRGREFLMKDMYSFDKSVADAEETYNLVKTAYHRIFSRLGVNYACVEADSGNIGGSTSHEFQIITDVGEDTIVSCSKCGHSANLEKADAECEPHPEKSPIRASFAMLKNSAGETTIIQLWTSSSDQPNLHSTKSHFSNIVMFEPIDSKQKDALLAKSPNTPIRVFIDQSIQNNSNFEKIYPSMSSSLQSFTVGRFREVKEGDRCVRPECTSDAERGLMKFNRGIEVGHIFRLGTKYSVPLKANIKNSEGVDVPMEMGCYGIGVSRLMAALVEAHKDLDGIVWPIQVAPYKLIILPYATELETENLRKATELYDYLSKEPSLTNQIILEDRLDITFARRIKEATIIGVPYILFVTQSKTRDQDVYELEDRTTGEKSFFNMVELLYFFRFKLS</sequence>
<dbReference type="FunCoup" id="D3BEV9">
    <property type="interactions" value="254"/>
</dbReference>
<dbReference type="GO" id="GO:0005739">
    <property type="term" value="C:mitochondrion"/>
    <property type="evidence" value="ECO:0007669"/>
    <property type="project" value="TreeGrafter"/>
</dbReference>
<dbReference type="InterPro" id="IPR033730">
    <property type="entry name" value="ProRS_core_prok"/>
</dbReference>
<comment type="caution">
    <text evidence="13">The sequence shown here is derived from an EMBL/GenBank/DDBJ whole genome shotgun (WGS) entry which is preliminary data.</text>
</comment>
<name>D3BEV9_HETP5</name>
<dbReference type="EC" id="6.1.1.15" evidence="3"/>
<dbReference type="CDD" id="cd00779">
    <property type="entry name" value="ProRS_core_prok"/>
    <property type="match status" value="1"/>
</dbReference>
<keyword evidence="14" id="KW-1185">Reference proteome</keyword>
<keyword evidence="7" id="KW-0067">ATP-binding</keyword>
<dbReference type="FunFam" id="3.30.930.10:FF:000066">
    <property type="entry name" value="Proline--tRNA ligase"/>
    <property type="match status" value="1"/>
</dbReference>
<organism evidence="13 14">
    <name type="scientific">Heterostelium pallidum (strain ATCC 26659 / Pp 5 / PN500)</name>
    <name type="common">Cellular slime mold</name>
    <name type="synonym">Polysphondylium pallidum</name>
    <dbReference type="NCBI Taxonomy" id="670386"/>
    <lineage>
        <taxon>Eukaryota</taxon>
        <taxon>Amoebozoa</taxon>
        <taxon>Evosea</taxon>
        <taxon>Eumycetozoa</taxon>
        <taxon>Dictyostelia</taxon>
        <taxon>Acytosteliales</taxon>
        <taxon>Acytosteliaceae</taxon>
        <taxon>Heterostelium</taxon>
    </lineage>
</organism>
<reference evidence="13 14" key="1">
    <citation type="journal article" date="2011" name="Genome Res.">
        <title>Phylogeny-wide analysis of social amoeba genomes highlights ancient origins for complex intercellular communication.</title>
        <authorList>
            <person name="Heidel A.J."/>
            <person name="Lawal H.M."/>
            <person name="Felder M."/>
            <person name="Schilde C."/>
            <person name="Helps N.R."/>
            <person name="Tunggal B."/>
            <person name="Rivero F."/>
            <person name="John U."/>
            <person name="Schleicher M."/>
            <person name="Eichinger L."/>
            <person name="Platzer M."/>
            <person name="Noegel A.A."/>
            <person name="Schaap P."/>
            <person name="Gloeckner G."/>
        </authorList>
    </citation>
    <scope>NUCLEOTIDE SEQUENCE [LARGE SCALE GENOMIC DNA]</scope>
    <source>
        <strain evidence="14">ATCC 26659 / Pp 5 / PN500</strain>
    </source>
</reference>
<keyword evidence="6" id="KW-0547">Nucleotide-binding</keyword>
<dbReference type="PROSITE" id="PS50862">
    <property type="entry name" value="AA_TRNA_LIGASE_II"/>
    <property type="match status" value="1"/>
</dbReference>
<evidence type="ECO:0000256" key="10">
    <source>
        <dbReference type="ARBA" id="ARBA00029731"/>
    </source>
</evidence>
<dbReference type="RefSeq" id="XP_020432560.1">
    <property type="nucleotide sequence ID" value="XM_020578112.1"/>
</dbReference>
<evidence type="ECO:0000313" key="13">
    <source>
        <dbReference type="EMBL" id="EFA80440.1"/>
    </source>
</evidence>
<dbReference type="GeneID" id="31362756"/>
<dbReference type="Pfam" id="PF00587">
    <property type="entry name" value="tRNA-synt_2b"/>
    <property type="match status" value="1"/>
</dbReference>
<evidence type="ECO:0000256" key="6">
    <source>
        <dbReference type="ARBA" id="ARBA00022741"/>
    </source>
</evidence>
<keyword evidence="8" id="KW-0648">Protein biosynthesis</keyword>
<evidence type="ECO:0000256" key="8">
    <source>
        <dbReference type="ARBA" id="ARBA00022917"/>
    </source>
</evidence>
<dbReference type="InterPro" id="IPR002314">
    <property type="entry name" value="aa-tRNA-synt_IIb"/>
</dbReference>
<evidence type="ECO:0000256" key="2">
    <source>
        <dbReference type="ARBA" id="ARBA00011738"/>
    </source>
</evidence>
<keyword evidence="5" id="KW-0436">Ligase</keyword>
<keyword evidence="9 13" id="KW-0030">Aminoacyl-tRNA synthetase</keyword>
<dbReference type="InterPro" id="IPR045864">
    <property type="entry name" value="aa-tRNA-synth_II/BPL/LPL"/>
</dbReference>
<dbReference type="EMBL" id="ADBJ01000031">
    <property type="protein sequence ID" value="EFA80440.1"/>
    <property type="molecule type" value="Genomic_DNA"/>
</dbReference>
<feature type="domain" description="Aminoacyl-transfer RNA synthetases class-II family profile" evidence="12">
    <location>
        <begin position="391"/>
        <end position="772"/>
    </location>
</feature>
<dbReference type="STRING" id="670386.D3BEV9"/>